<gene>
    <name evidence="12" type="ORF">OGATHE_001768</name>
</gene>
<dbReference type="Pfam" id="PF23576">
    <property type="entry name" value="SEN1_barrel"/>
    <property type="match status" value="1"/>
</dbReference>
<feature type="region of interest" description="Disordered" evidence="10">
    <location>
        <begin position="1787"/>
        <end position="1888"/>
    </location>
</feature>
<evidence type="ECO:0000256" key="7">
    <source>
        <dbReference type="ARBA" id="ARBA00023242"/>
    </source>
</evidence>
<dbReference type="Gene3D" id="3.40.50.300">
    <property type="entry name" value="P-loop containing nucleotide triphosphate hydrolases"/>
    <property type="match status" value="2"/>
</dbReference>
<dbReference type="Pfam" id="PF12726">
    <property type="entry name" value="SEN1_N"/>
    <property type="match status" value="1"/>
</dbReference>
<dbReference type="GO" id="GO:0005694">
    <property type="term" value="C:chromosome"/>
    <property type="evidence" value="ECO:0007669"/>
    <property type="project" value="UniProtKB-ARBA"/>
</dbReference>
<evidence type="ECO:0000256" key="2">
    <source>
        <dbReference type="ARBA" id="ARBA00007913"/>
    </source>
</evidence>
<dbReference type="InterPro" id="IPR041679">
    <property type="entry name" value="DNA2/NAM7-like_C"/>
</dbReference>
<dbReference type="CDD" id="cd18042">
    <property type="entry name" value="DEXXQc_SETX"/>
    <property type="match status" value="1"/>
</dbReference>
<feature type="coiled-coil region" evidence="9">
    <location>
        <begin position="1434"/>
        <end position="1468"/>
    </location>
</feature>
<dbReference type="InterPro" id="IPR027417">
    <property type="entry name" value="P-loop_NTPase"/>
</dbReference>
<keyword evidence="13" id="KW-1185">Reference proteome</keyword>
<feature type="compositionally biased region" description="Basic and acidic residues" evidence="10">
    <location>
        <begin position="883"/>
        <end position="901"/>
    </location>
</feature>
<comment type="similarity">
    <text evidence="2">Belongs to the DNA2/NAM7 helicase family.</text>
</comment>
<reference evidence="12" key="1">
    <citation type="journal article" date="2021" name="Open Biol.">
        <title>Shared evolutionary footprints suggest mitochondrial oxidative damage underlies multiple complex I losses in fungi.</title>
        <authorList>
            <person name="Schikora-Tamarit M.A."/>
            <person name="Marcet-Houben M."/>
            <person name="Nosek J."/>
            <person name="Gabaldon T."/>
        </authorList>
    </citation>
    <scope>NUCLEOTIDE SEQUENCE</scope>
    <source>
        <strain evidence="12">NCAIM Y.01608</strain>
    </source>
</reference>
<dbReference type="CDD" id="cd18808">
    <property type="entry name" value="SF1_C_Upf1"/>
    <property type="match status" value="1"/>
</dbReference>
<dbReference type="PROSITE" id="PS51198">
    <property type="entry name" value="UVRD_HELICASE_ATP_BIND"/>
    <property type="match status" value="1"/>
</dbReference>
<dbReference type="InterPro" id="IPR024481">
    <property type="entry name" value="Helicase_Sen1_N"/>
</dbReference>
<dbReference type="InterPro" id="IPR056474">
    <property type="entry name" value="SEN1_barrel"/>
</dbReference>
<evidence type="ECO:0000313" key="12">
    <source>
        <dbReference type="EMBL" id="KAH3673788.1"/>
    </source>
</evidence>
<evidence type="ECO:0000256" key="8">
    <source>
        <dbReference type="PROSITE-ProRule" id="PRU00560"/>
    </source>
</evidence>
<dbReference type="CDD" id="cd21408">
    <property type="entry name" value="1B_Sen1p-like"/>
    <property type="match status" value="1"/>
</dbReference>
<dbReference type="EMBL" id="JAEUBD010000526">
    <property type="protein sequence ID" value="KAH3673788.1"/>
    <property type="molecule type" value="Genomic_DNA"/>
</dbReference>
<dbReference type="InterPro" id="IPR047187">
    <property type="entry name" value="SF1_C_Upf1"/>
</dbReference>
<dbReference type="FunFam" id="3.40.50.300:FF:001152">
    <property type="entry name" value="tRNA-splicing endonuclease, putative"/>
    <property type="match status" value="1"/>
</dbReference>
<keyword evidence="7" id="KW-0539">Nucleus</keyword>
<feature type="region of interest" description="Disordered" evidence="10">
    <location>
        <begin position="882"/>
        <end position="939"/>
    </location>
</feature>
<evidence type="ECO:0000256" key="9">
    <source>
        <dbReference type="SAM" id="Coils"/>
    </source>
</evidence>
<evidence type="ECO:0000313" key="13">
    <source>
        <dbReference type="Proteomes" id="UP000788993"/>
    </source>
</evidence>
<keyword evidence="3 8" id="KW-0547">Nucleotide-binding</keyword>
<feature type="compositionally biased region" description="Polar residues" evidence="10">
    <location>
        <begin position="906"/>
        <end position="923"/>
    </location>
</feature>
<evidence type="ECO:0000256" key="3">
    <source>
        <dbReference type="ARBA" id="ARBA00022741"/>
    </source>
</evidence>
<name>A0A9P8TBV8_9ASCO</name>
<dbReference type="FunFam" id="3.40.50.300:FF:000326">
    <property type="entry name" value="P-loop containing nucleoside triphosphate hydrolase"/>
    <property type="match status" value="1"/>
</dbReference>
<evidence type="ECO:0000256" key="5">
    <source>
        <dbReference type="ARBA" id="ARBA00022806"/>
    </source>
</evidence>
<dbReference type="InterPro" id="IPR014016">
    <property type="entry name" value="UvrD-like_ATP-bd"/>
</dbReference>
<keyword evidence="4 8" id="KW-0378">Hydrolase</keyword>
<comment type="subcellular location">
    <subcellularLocation>
        <location evidence="1">Nucleus</location>
    </subcellularLocation>
</comment>
<dbReference type="InterPro" id="IPR041677">
    <property type="entry name" value="DNA2/NAM7_AAA_11"/>
</dbReference>
<reference evidence="12" key="2">
    <citation type="submission" date="2021-01" db="EMBL/GenBank/DDBJ databases">
        <authorList>
            <person name="Schikora-Tamarit M.A."/>
        </authorList>
    </citation>
    <scope>NUCLEOTIDE SEQUENCE</scope>
    <source>
        <strain evidence="12">NCAIM Y.01608</strain>
    </source>
</reference>
<keyword evidence="5 8" id="KW-0347">Helicase</keyword>
<evidence type="ECO:0000256" key="4">
    <source>
        <dbReference type="ARBA" id="ARBA00022801"/>
    </source>
</evidence>
<dbReference type="GO" id="GO:0016787">
    <property type="term" value="F:hydrolase activity"/>
    <property type="evidence" value="ECO:0007669"/>
    <property type="project" value="UniProtKB-UniRule"/>
</dbReference>
<feature type="region of interest" description="Disordered" evidence="10">
    <location>
        <begin position="951"/>
        <end position="995"/>
    </location>
</feature>
<feature type="domain" description="UvrD-like helicase ATP-binding" evidence="11">
    <location>
        <begin position="1274"/>
        <end position="1582"/>
    </location>
</feature>
<protein>
    <recommendedName>
        <fullName evidence="11">UvrD-like helicase ATP-binding domain-containing protein</fullName>
    </recommendedName>
</protein>
<dbReference type="GO" id="GO:0003678">
    <property type="term" value="F:DNA helicase activity"/>
    <property type="evidence" value="ECO:0007669"/>
    <property type="project" value="UniProtKB-ARBA"/>
</dbReference>
<feature type="compositionally biased region" description="Pro residues" evidence="10">
    <location>
        <begin position="1834"/>
        <end position="1850"/>
    </location>
</feature>
<comment type="caution">
    <text evidence="12">The sequence shown here is derived from an EMBL/GenBank/DDBJ whole genome shotgun (WGS) entry which is preliminary data.</text>
</comment>
<dbReference type="Proteomes" id="UP000788993">
    <property type="component" value="Unassembled WGS sequence"/>
</dbReference>
<dbReference type="Pfam" id="PF13086">
    <property type="entry name" value="AAA_11"/>
    <property type="match status" value="1"/>
</dbReference>
<feature type="binding site" evidence="8">
    <location>
        <begin position="1295"/>
        <end position="1302"/>
    </location>
    <ligand>
        <name>ATP</name>
        <dbReference type="ChEBI" id="CHEBI:30616"/>
    </ligand>
</feature>
<dbReference type="GO" id="GO:0006369">
    <property type="term" value="P:termination of RNA polymerase II transcription"/>
    <property type="evidence" value="ECO:0007669"/>
    <property type="project" value="TreeGrafter"/>
</dbReference>
<dbReference type="InterPro" id="IPR045055">
    <property type="entry name" value="DNA2/NAM7-like"/>
</dbReference>
<dbReference type="PANTHER" id="PTHR10887">
    <property type="entry name" value="DNA2/NAM7 HELICASE FAMILY"/>
    <property type="match status" value="1"/>
</dbReference>
<evidence type="ECO:0000256" key="1">
    <source>
        <dbReference type="ARBA" id="ARBA00004123"/>
    </source>
</evidence>
<dbReference type="GO" id="GO:0001147">
    <property type="term" value="F:transcription termination site sequence-specific DNA binding"/>
    <property type="evidence" value="ECO:0007669"/>
    <property type="project" value="TreeGrafter"/>
</dbReference>
<organism evidence="12 13">
    <name type="scientific">Ogataea polymorpha</name>
    <dbReference type="NCBI Taxonomy" id="460523"/>
    <lineage>
        <taxon>Eukaryota</taxon>
        <taxon>Fungi</taxon>
        <taxon>Dikarya</taxon>
        <taxon>Ascomycota</taxon>
        <taxon>Saccharomycotina</taxon>
        <taxon>Pichiomycetes</taxon>
        <taxon>Pichiales</taxon>
        <taxon>Pichiaceae</taxon>
        <taxon>Ogataea</taxon>
    </lineage>
</organism>
<dbReference type="InterPro" id="IPR044340">
    <property type="entry name" value="Helicase_Sen1_1B_dom"/>
</dbReference>
<sequence>MSHLIDLIESAHNSPSDDAVQQHVFNECYQYFASLDTEHYFCDTTTARIACYLLVICIAFEDSEILRTLKTAARKALDNCPKCILGFHEARAAARNDLLLKRNLPYDKIAIVIQRVFDWEAQSLVDKLGTLKFDRDEDLLHSSDVHNTLTECLVCPQLLRANDRLRTLCSHILAVVTQRQPIRPKIDLFAGLLYFLFEGSDTERAWALSCLPAQLRPASFTASFMEEYELHFFNIQNPALFSADACALFWANIVPLLQLGNGECVLQLNWPVAASNFEKTAPFKVVPLVRIFVNEIMSYLDEPLPLLLRAFSVLLTKLGAEFWEHVQPHSYLNFFDVSFNSPHYSKHLDTLRLANAAPGARTPCLEDLINWIYPLYRSVTPSQKTQTACIVYKYFLDKLGRPHCGALLVCVGADLITDEIRLQSPLFDAKLTVELYSKSDARALIDRKAITLFDAMVDPQVKIKALGVVAASLVYDVASLAQASHFLAKYDASTVSAVNMDLWILLSRKLAADDRTFAQQVLSSLSEASYVFSLDITLLKITFRDARDFSDEKLRELVAGCSKQNKSVAMFASSVEAIFSRMADFFSGQTLQQILRDLAASIGVWKCLCSCEEKLYESAVGLLYEAFDVDGRLEAVRELLRMDTAVTVEAAKDAFVSLTRLEQFNASRRGVRVLMDLVQCLLDPIDGVLIDTARLSNATRAILAQFWAQCWRFLTMIYVKTFDWSKEYEKVKAHVQNAQHNEKITRTLMDFTRDVLEVSQTLLGGYKLLVESMQFAGVSAEQSREIQQSLIQPVLQAFERTVYWLRLSDSALLFLCVRLTLDTLDLVAEQGLEFTHTSLAILAKLCAKARKFNNKLSEEQRGEILVRVRRFNNALVEEVLAEAEARSEPRESRERSERSTLEEQSPSVSSATVRAPKQSTLANFLTKPAPEEPPAPKRLSMLEQARLQLAEKRRQEPVRQEPAPPRPAGFNRRSKTSDAESSTSESESEDENGLFTKEQVVAKMKKTKAALQSLQPRAKNLAVRPSGGAARGVDLKKKAEELMRLRLNVDMNPLYKEILTWSYFRDGDYPDDDQSKYTSVKNRFASADEYQQTFRPLLLLECWQSIQRAKEMAQETPFRVTVGSRAVTDTFYDVFASTRREVVTEQRCVGDSDLVVLMYVDNLDSDTRLTRKHLAGCRHACLGRVKDIKNNNNGFSDLTVRVATKTNMNPYLSPGMELVCMKVVQMTTIEREFSSLQGLKYYDLGREIVTATPSVPGKIDPVVVGRMKQTYAVNDSQARAIAGTVHKDGFSLIQGPPGTGKTKTILGIIGCALTSGNPNAIAVPGEQKTSSKRRILICAPSNAAVDELVLRLMGGIKSSRGDNYRPKVVRLGRSDAVNAQVKETTLEELVDAQLSAVDTAADDTKIREEHRKCVHERDDLRQKLAAGNVSADEVARLELRLQEVVQKRKELGRRLDELREQNSVKHRNREIERRNAQFRILSSAEVVCSTLSGSAHEVLAGMSFTFDTVVIDEAAQCIELSAIIPLRYGAKRCIMVGDPNQLPPTVLSQKAASFNYEQSLFVRMQNNHDNAVFLLNVQYRMHPEISKFPSKEFYDSKLLDGSGMAEKTARPWHAIQEYGPYRFFNIEGSHQQNEQTKSLYNYAEAKIALEIVSDLFALFPDEQWPGKIGIISPYKEQIRCIREVFVQKFGFAITKEIDFNTVDGFQGQEKDIVLFSCVRAGEQNSGVGFLGDVRRMNVALTRARSSLWVLGSRETLMSNKTWRDLIDDLYERGLVIRAYPGFTRKKGSLGDSFEPKRKKHKADTRAEPKKQKLGVMGYSSLSNANKVRAQPATTPTPGPPKPAPPPPPASLPKIPAVARQSGAPVGPSGEQLIKISKPKPKFPRPKRN</sequence>
<dbReference type="GO" id="GO:0005524">
    <property type="term" value="F:ATP binding"/>
    <property type="evidence" value="ECO:0007669"/>
    <property type="project" value="UniProtKB-UniRule"/>
</dbReference>
<dbReference type="Pfam" id="PF13087">
    <property type="entry name" value="AAA_12"/>
    <property type="match status" value="1"/>
</dbReference>
<evidence type="ECO:0000256" key="6">
    <source>
        <dbReference type="ARBA" id="ARBA00022840"/>
    </source>
</evidence>
<dbReference type="PANTHER" id="PTHR10887:SF495">
    <property type="entry name" value="HELICASE SENATAXIN ISOFORM X1-RELATED"/>
    <property type="match status" value="1"/>
</dbReference>
<feature type="compositionally biased region" description="Basic residues" evidence="10">
    <location>
        <begin position="1876"/>
        <end position="1888"/>
    </location>
</feature>
<accession>A0A9P8TBV8</accession>
<dbReference type="SUPFAM" id="SSF52540">
    <property type="entry name" value="P-loop containing nucleoside triphosphate hydrolases"/>
    <property type="match status" value="1"/>
</dbReference>
<keyword evidence="9" id="KW-0175">Coiled coil</keyword>
<keyword evidence="6 8" id="KW-0067">ATP-binding</keyword>
<proteinExistence type="inferred from homology"/>
<dbReference type="GO" id="GO:0016604">
    <property type="term" value="C:nuclear body"/>
    <property type="evidence" value="ECO:0007669"/>
    <property type="project" value="TreeGrafter"/>
</dbReference>
<evidence type="ECO:0000259" key="11">
    <source>
        <dbReference type="PROSITE" id="PS51198"/>
    </source>
</evidence>
<evidence type="ECO:0000256" key="10">
    <source>
        <dbReference type="SAM" id="MobiDB-lite"/>
    </source>
</evidence>